<dbReference type="Pfam" id="PF03835">
    <property type="entry name" value="Rad4"/>
    <property type="match status" value="1"/>
</dbReference>
<dbReference type="SMART" id="SM01031">
    <property type="entry name" value="BHD_2"/>
    <property type="match status" value="1"/>
</dbReference>
<accession>A0A6A1V8E0</accession>
<keyword evidence="3" id="KW-0227">DNA damage</keyword>
<evidence type="ECO:0000259" key="7">
    <source>
        <dbReference type="SMART" id="SM01030"/>
    </source>
</evidence>
<dbReference type="Pfam" id="PF10403">
    <property type="entry name" value="BHD_1"/>
    <property type="match status" value="1"/>
</dbReference>
<feature type="compositionally biased region" description="Polar residues" evidence="6">
    <location>
        <begin position="353"/>
        <end position="377"/>
    </location>
</feature>
<dbReference type="Pfam" id="PF10405">
    <property type="entry name" value="BHD_3"/>
    <property type="match status" value="1"/>
</dbReference>
<comment type="caution">
    <text evidence="10">The sequence shown here is derived from an EMBL/GenBank/DDBJ whole genome shotgun (WGS) entry which is preliminary data.</text>
</comment>
<organism evidence="10 11">
    <name type="scientific">Morella rubra</name>
    <name type="common">Chinese bayberry</name>
    <dbReference type="NCBI Taxonomy" id="262757"/>
    <lineage>
        <taxon>Eukaryota</taxon>
        <taxon>Viridiplantae</taxon>
        <taxon>Streptophyta</taxon>
        <taxon>Embryophyta</taxon>
        <taxon>Tracheophyta</taxon>
        <taxon>Spermatophyta</taxon>
        <taxon>Magnoliopsida</taxon>
        <taxon>eudicotyledons</taxon>
        <taxon>Gunneridae</taxon>
        <taxon>Pentapetalae</taxon>
        <taxon>rosids</taxon>
        <taxon>fabids</taxon>
        <taxon>Fagales</taxon>
        <taxon>Myricaceae</taxon>
        <taxon>Morella</taxon>
    </lineage>
</organism>
<sequence length="841" mass="93594">MRTRNESKRQKQSSGIDNAKKARHDAESRSHLELMNDRGTLVDISREAVGRLLRRANKCNCSGKKKHDNSRYDSIVMPESRPKRNDKLDVDPAAQWSDLEVRDCDRDAIQETAGEERLDRGSLQNSISENGEELNDSDWEDGSIRILDSNDNLSVTIELSETPDSDRRKPVRRASAEDKELAELVHKVHLLCLLARGRFIDSACDDPLIQASLLSLLPKHSLNVSKITQLTATALHSLVLWFQNNFRVKRSTGAERSFHLGLAFALEAREGTPEEIVALSVALFRALNLTTRFVSILDVASLKPDAGESESFGQDASRVSMGVFRTSTLMVARQDQASVSPVKQFPCDERSNNCETSQRGSGKSMDSFSTSNISQSKDPPVPGDREDRMSDSLALEAGHDTSEACLAKNSQGPKRKGDLEFEMQLEMAASATAGVIRESKIESNARDLNSSSMNFTSPLKRMKRIITEESPTSSHGISTAVGSRKVGSPLYWAEVYCNGENLTGKWVHVDVVNAVIDGEQKVEAMAAACKTSLRYVVAFAGQGAKDVTRRYCMKWYRIASQRVNSIWWDAVLAPLKELEAGATGGMVHTEKGQIEASTESDIVKASRKLGNSTHDDENDISKKYGKKFDIESPHRNLSFATRSSLEDMELETRALTEPLPTNQQAYRNHQLYAIERWLTKYQILHPKGPVLGFCSGHPVYPRSCVQTLKTKERWLREGLQVKPDELPVKELKRSVKLQKVQDPEDDECGGGNYEATSKLYGKWQLEPLHLPDAFNGIVPKNERGQVEVWSEKCLPLGTVHLSLPRVFTVAKRLEIDYAPAMVGFDDAGSIEVMMGALKQSD</sequence>
<dbReference type="Pfam" id="PF10404">
    <property type="entry name" value="BHD_2"/>
    <property type="match status" value="1"/>
</dbReference>
<gene>
    <name evidence="10" type="ORF">CJ030_MR7G013046</name>
</gene>
<feature type="region of interest" description="Disordered" evidence="6">
    <location>
        <begin position="61"/>
        <end position="92"/>
    </location>
</feature>
<evidence type="ECO:0000259" key="9">
    <source>
        <dbReference type="SMART" id="SM01032"/>
    </source>
</evidence>
<feature type="region of interest" description="Disordered" evidence="6">
    <location>
        <begin position="1"/>
        <end position="32"/>
    </location>
</feature>
<evidence type="ECO:0000256" key="1">
    <source>
        <dbReference type="ARBA" id="ARBA00004123"/>
    </source>
</evidence>
<dbReference type="InterPro" id="IPR038765">
    <property type="entry name" value="Papain-like_cys_pep_sf"/>
</dbReference>
<dbReference type="GO" id="GO:0003684">
    <property type="term" value="F:damaged DNA binding"/>
    <property type="evidence" value="ECO:0007669"/>
    <property type="project" value="InterPro"/>
</dbReference>
<dbReference type="Gene3D" id="3.90.260.10">
    <property type="entry name" value="Transglutaminase-like"/>
    <property type="match status" value="1"/>
</dbReference>
<dbReference type="InterPro" id="IPR018326">
    <property type="entry name" value="Rad4_beta-hairpin_dom1"/>
</dbReference>
<dbReference type="GO" id="GO:0071942">
    <property type="term" value="C:XPC complex"/>
    <property type="evidence" value="ECO:0007669"/>
    <property type="project" value="TreeGrafter"/>
</dbReference>
<comment type="similarity">
    <text evidence="2">Belongs to the XPC family.</text>
</comment>
<dbReference type="GO" id="GO:0006289">
    <property type="term" value="P:nucleotide-excision repair"/>
    <property type="evidence" value="ECO:0007669"/>
    <property type="project" value="InterPro"/>
</dbReference>
<dbReference type="InterPro" id="IPR018327">
    <property type="entry name" value="BHD_2"/>
</dbReference>
<evidence type="ECO:0008006" key="12">
    <source>
        <dbReference type="Google" id="ProtNLM"/>
    </source>
</evidence>
<dbReference type="Proteomes" id="UP000516437">
    <property type="component" value="Chromosome 7"/>
</dbReference>
<feature type="compositionally biased region" description="Basic and acidic residues" evidence="6">
    <location>
        <begin position="18"/>
        <end position="32"/>
    </location>
</feature>
<dbReference type="SMART" id="SM01032">
    <property type="entry name" value="BHD_3"/>
    <property type="match status" value="1"/>
</dbReference>
<dbReference type="InterPro" id="IPR036985">
    <property type="entry name" value="Transglutaminase-like_sf"/>
</dbReference>
<proteinExistence type="inferred from homology"/>
<keyword evidence="4" id="KW-0234">DNA repair</keyword>
<protein>
    <recommendedName>
        <fullName evidence="12">DNA repair protein RAD4</fullName>
    </recommendedName>
</protein>
<reference evidence="10 11" key="1">
    <citation type="journal article" date="2019" name="Plant Biotechnol. J.">
        <title>The red bayberry genome and genetic basis of sex determination.</title>
        <authorList>
            <person name="Jia H.M."/>
            <person name="Jia H.J."/>
            <person name="Cai Q.L."/>
            <person name="Wang Y."/>
            <person name="Zhao H.B."/>
            <person name="Yang W.F."/>
            <person name="Wang G.Y."/>
            <person name="Li Y.H."/>
            <person name="Zhan D.L."/>
            <person name="Shen Y.T."/>
            <person name="Niu Q.F."/>
            <person name="Chang L."/>
            <person name="Qiu J."/>
            <person name="Zhao L."/>
            <person name="Xie H.B."/>
            <person name="Fu W.Y."/>
            <person name="Jin J."/>
            <person name="Li X.W."/>
            <person name="Jiao Y."/>
            <person name="Zhou C.C."/>
            <person name="Tu T."/>
            <person name="Chai C.Y."/>
            <person name="Gao J.L."/>
            <person name="Fan L.J."/>
            <person name="van de Weg E."/>
            <person name="Wang J.Y."/>
            <person name="Gao Z.S."/>
        </authorList>
    </citation>
    <scope>NUCLEOTIDE SEQUENCE [LARGE SCALE GENOMIC DNA]</scope>
    <source>
        <tissue evidence="10">Leaves</tissue>
    </source>
</reference>
<evidence type="ECO:0000256" key="6">
    <source>
        <dbReference type="SAM" id="MobiDB-lite"/>
    </source>
</evidence>
<evidence type="ECO:0000259" key="8">
    <source>
        <dbReference type="SMART" id="SM01031"/>
    </source>
</evidence>
<dbReference type="AlphaFoldDB" id="A0A6A1V8E0"/>
<evidence type="ECO:0000256" key="5">
    <source>
        <dbReference type="ARBA" id="ARBA00023242"/>
    </source>
</evidence>
<comment type="subcellular location">
    <subcellularLocation>
        <location evidence="1">Nucleus</location>
    </subcellularLocation>
</comment>
<evidence type="ECO:0000256" key="2">
    <source>
        <dbReference type="ARBA" id="ARBA00009525"/>
    </source>
</evidence>
<keyword evidence="5" id="KW-0539">Nucleus</keyword>
<dbReference type="GO" id="GO:0003697">
    <property type="term" value="F:single-stranded DNA binding"/>
    <property type="evidence" value="ECO:0007669"/>
    <property type="project" value="TreeGrafter"/>
</dbReference>
<feature type="region of interest" description="Disordered" evidence="6">
    <location>
        <begin position="111"/>
        <end position="138"/>
    </location>
</feature>
<dbReference type="GO" id="GO:0000111">
    <property type="term" value="C:nucleotide-excision repair factor 2 complex"/>
    <property type="evidence" value="ECO:0007669"/>
    <property type="project" value="TreeGrafter"/>
</dbReference>
<dbReference type="SUPFAM" id="SSF54001">
    <property type="entry name" value="Cysteine proteinases"/>
    <property type="match status" value="1"/>
</dbReference>
<evidence type="ECO:0000313" key="11">
    <source>
        <dbReference type="Proteomes" id="UP000516437"/>
    </source>
</evidence>
<feature type="region of interest" description="Disordered" evidence="6">
    <location>
        <begin position="340"/>
        <end position="388"/>
    </location>
</feature>
<dbReference type="InterPro" id="IPR004583">
    <property type="entry name" value="DNA_repair_Rad4"/>
</dbReference>
<feature type="domain" description="Rad4 beta-hairpin" evidence="9">
    <location>
        <begin position="778"/>
        <end position="838"/>
    </location>
</feature>
<evidence type="ECO:0000313" key="10">
    <source>
        <dbReference type="EMBL" id="KAB1208097.1"/>
    </source>
</evidence>
<feature type="compositionally biased region" description="Basic and acidic residues" evidence="6">
    <location>
        <begin position="80"/>
        <end position="90"/>
    </location>
</feature>
<feature type="compositionally biased region" description="Basic and acidic residues" evidence="6">
    <location>
        <begin position="111"/>
        <end position="120"/>
    </location>
</feature>
<feature type="domain" description="Rad4 beta-hairpin" evidence="7">
    <location>
        <begin position="655"/>
        <end position="706"/>
    </location>
</feature>
<dbReference type="InterPro" id="IPR018325">
    <property type="entry name" value="Rad4/PNGase_transGLS-fold"/>
</dbReference>
<evidence type="ECO:0000256" key="3">
    <source>
        <dbReference type="ARBA" id="ARBA00022763"/>
    </source>
</evidence>
<dbReference type="InterPro" id="IPR018328">
    <property type="entry name" value="Rad4_beta-hairpin_dom3"/>
</dbReference>
<dbReference type="OrthoDB" id="300780at2759"/>
<dbReference type="GO" id="GO:0005737">
    <property type="term" value="C:cytoplasm"/>
    <property type="evidence" value="ECO:0007669"/>
    <property type="project" value="TreeGrafter"/>
</dbReference>
<dbReference type="PANTHER" id="PTHR12135">
    <property type="entry name" value="DNA REPAIR PROTEIN XP-C / RAD4"/>
    <property type="match status" value="1"/>
</dbReference>
<dbReference type="FunFam" id="2.20.20.110:FF:000002">
    <property type="entry name" value="DNA repair protein Rad4 family"/>
    <property type="match status" value="1"/>
</dbReference>
<evidence type="ECO:0000256" key="4">
    <source>
        <dbReference type="ARBA" id="ARBA00023204"/>
    </source>
</evidence>
<dbReference type="PANTHER" id="PTHR12135:SF0">
    <property type="entry name" value="DNA REPAIR PROTEIN COMPLEMENTING XP-C CELLS"/>
    <property type="match status" value="1"/>
</dbReference>
<dbReference type="InterPro" id="IPR042488">
    <property type="entry name" value="Rad4_BHD3_sf"/>
</dbReference>
<dbReference type="Gene3D" id="2.20.20.110">
    <property type="entry name" value="Rad4, beta-hairpin domain BHD1"/>
    <property type="match status" value="1"/>
</dbReference>
<dbReference type="Gene3D" id="3.30.70.2460">
    <property type="entry name" value="Rad4, beta-hairpin domain BHD3"/>
    <property type="match status" value="1"/>
</dbReference>
<dbReference type="EMBL" id="RXIC02000025">
    <property type="protein sequence ID" value="KAB1208097.1"/>
    <property type="molecule type" value="Genomic_DNA"/>
</dbReference>
<feature type="domain" description="Rad4 beta-hairpin" evidence="8">
    <location>
        <begin position="708"/>
        <end position="771"/>
    </location>
</feature>
<name>A0A6A1V8E0_9ROSI</name>
<dbReference type="GO" id="GO:0006298">
    <property type="term" value="P:mismatch repair"/>
    <property type="evidence" value="ECO:0007669"/>
    <property type="project" value="TreeGrafter"/>
</dbReference>
<dbReference type="SMART" id="SM01030">
    <property type="entry name" value="BHD_1"/>
    <property type="match status" value="1"/>
</dbReference>
<keyword evidence="11" id="KW-1185">Reference proteome</keyword>